<evidence type="ECO:0000256" key="1">
    <source>
        <dbReference type="SAM" id="Phobius"/>
    </source>
</evidence>
<proteinExistence type="predicted"/>
<dbReference type="EMBL" id="MLQM01000058">
    <property type="protein sequence ID" value="OHV03886.1"/>
    <property type="molecule type" value="Genomic_DNA"/>
</dbReference>
<gene>
    <name evidence="2" type="ORF">BKN37_12705</name>
</gene>
<keyword evidence="1" id="KW-1133">Transmembrane helix</keyword>
<evidence type="ECO:0000313" key="2">
    <source>
        <dbReference type="EMBL" id="OHV03886.1"/>
    </source>
</evidence>
<reference evidence="2 3" key="1">
    <citation type="submission" date="2016-10" db="EMBL/GenBank/DDBJ databases">
        <title>Genome sequence of Mycobacterium talmonii.</title>
        <authorList>
            <person name="Greninger A.L."/>
            <person name="Elliott B."/>
            <person name="Vasireddy S."/>
            <person name="Vasireddy R."/>
        </authorList>
    </citation>
    <scope>NUCLEOTIDE SEQUENCE [LARGE SCALE GENOMIC DNA]</scope>
    <source>
        <strain evidence="3">NE-TNMC-100812</strain>
    </source>
</reference>
<comment type="caution">
    <text evidence="2">The sequence shown here is derived from an EMBL/GenBank/DDBJ whole genome shotgun (WGS) entry which is preliminary data.</text>
</comment>
<dbReference type="RefSeq" id="WP_071026294.1">
    <property type="nucleotide sequence ID" value="NZ_MLQM01000058.1"/>
</dbReference>
<name>A0A1S1NDY2_9MYCO</name>
<keyword evidence="1" id="KW-0812">Transmembrane</keyword>
<feature type="transmembrane region" description="Helical" evidence="1">
    <location>
        <begin position="6"/>
        <end position="29"/>
    </location>
</feature>
<dbReference type="Proteomes" id="UP000179734">
    <property type="component" value="Unassembled WGS sequence"/>
</dbReference>
<sequence length="188" mass="19331">MSVAGLVLGIIGTVLAVSSLTWHIVGFLVQNPRPKLAPAIGVRSASGVYFGGQINAQTVTAMVDAATELPGQLVVGVEVTNAGRAPLRVAQWAVRADPSGASVQPVGSGELSPVPAPCEVPAGETRTFLTDLDTVRTLTERVDPSSQQIRFVVGSGGRRYRTKPVEAAVLAIEVEVGADGIEPPTAGV</sequence>
<keyword evidence="3" id="KW-1185">Reference proteome</keyword>
<evidence type="ECO:0000313" key="3">
    <source>
        <dbReference type="Proteomes" id="UP000179734"/>
    </source>
</evidence>
<dbReference type="AlphaFoldDB" id="A0A1S1NDY2"/>
<keyword evidence="1" id="KW-0472">Membrane</keyword>
<accession>A0A1S1NDY2</accession>
<organism evidence="2 3">
    <name type="scientific">Mycobacterium talmoniae</name>
    <dbReference type="NCBI Taxonomy" id="1858794"/>
    <lineage>
        <taxon>Bacteria</taxon>
        <taxon>Bacillati</taxon>
        <taxon>Actinomycetota</taxon>
        <taxon>Actinomycetes</taxon>
        <taxon>Mycobacteriales</taxon>
        <taxon>Mycobacteriaceae</taxon>
        <taxon>Mycobacterium</taxon>
    </lineage>
</organism>
<protein>
    <submittedName>
        <fullName evidence="2">Uncharacterized protein</fullName>
    </submittedName>
</protein>